<comment type="caution">
    <text evidence="4">The sequence shown here is derived from an EMBL/GenBank/DDBJ whole genome shotgun (WGS) entry which is preliminary data.</text>
</comment>
<comment type="similarity">
    <text evidence="1">Belongs to the peptidase S33 family.</text>
</comment>
<dbReference type="InterPro" id="IPR002410">
    <property type="entry name" value="Peptidase_S33"/>
</dbReference>
<evidence type="ECO:0000256" key="1">
    <source>
        <dbReference type="ARBA" id="ARBA00010088"/>
    </source>
</evidence>
<dbReference type="EMBL" id="WHUW01000032">
    <property type="protein sequence ID" value="KAF8433678.1"/>
    <property type="molecule type" value="Genomic_DNA"/>
</dbReference>
<keyword evidence="5" id="KW-1185">Reference proteome</keyword>
<dbReference type="InterPro" id="IPR005945">
    <property type="entry name" value="Pro_imino_pep"/>
</dbReference>
<dbReference type="PANTHER" id="PTHR43798:SF31">
    <property type="entry name" value="AB HYDROLASE SUPERFAMILY PROTEIN YCLE"/>
    <property type="match status" value="1"/>
</dbReference>
<dbReference type="GO" id="GO:0006508">
    <property type="term" value="P:proteolysis"/>
    <property type="evidence" value="ECO:0007669"/>
    <property type="project" value="InterPro"/>
</dbReference>
<keyword evidence="2" id="KW-0378">Hydrolase</keyword>
<evidence type="ECO:0000256" key="2">
    <source>
        <dbReference type="ARBA" id="ARBA00022801"/>
    </source>
</evidence>
<dbReference type="NCBIfam" id="TIGR01250">
    <property type="entry name" value="pro_imino_pep_2"/>
    <property type="match status" value="1"/>
</dbReference>
<dbReference type="SUPFAM" id="SSF53474">
    <property type="entry name" value="alpha/beta-Hydrolases"/>
    <property type="match status" value="1"/>
</dbReference>
<dbReference type="Pfam" id="PF00561">
    <property type="entry name" value="Abhydrolase_1"/>
    <property type="match status" value="1"/>
</dbReference>
<dbReference type="PRINTS" id="PR00793">
    <property type="entry name" value="PROAMNOPTASE"/>
</dbReference>
<reference evidence="4" key="1">
    <citation type="submission" date="2019-10" db="EMBL/GenBank/DDBJ databases">
        <authorList>
            <consortium name="DOE Joint Genome Institute"/>
            <person name="Kuo A."/>
            <person name="Miyauchi S."/>
            <person name="Kiss E."/>
            <person name="Drula E."/>
            <person name="Kohler A."/>
            <person name="Sanchez-Garcia M."/>
            <person name="Andreopoulos B."/>
            <person name="Barry K.W."/>
            <person name="Bonito G."/>
            <person name="Buee M."/>
            <person name="Carver A."/>
            <person name="Chen C."/>
            <person name="Cichocki N."/>
            <person name="Clum A."/>
            <person name="Culley D."/>
            <person name="Crous P.W."/>
            <person name="Fauchery L."/>
            <person name="Girlanda M."/>
            <person name="Hayes R."/>
            <person name="Keri Z."/>
            <person name="LaButti K."/>
            <person name="Lipzen A."/>
            <person name="Lombard V."/>
            <person name="Magnuson J."/>
            <person name="Maillard F."/>
            <person name="Morin E."/>
            <person name="Murat C."/>
            <person name="Nolan M."/>
            <person name="Ohm R."/>
            <person name="Pangilinan J."/>
            <person name="Pereira M."/>
            <person name="Perotto S."/>
            <person name="Peter M."/>
            <person name="Riley R."/>
            <person name="Sitrit Y."/>
            <person name="Stielow B."/>
            <person name="Szollosi G."/>
            <person name="Zifcakova L."/>
            <person name="Stursova M."/>
            <person name="Spatafora J.W."/>
            <person name="Tedersoo L."/>
            <person name="Vaario L.-M."/>
            <person name="Yamada A."/>
            <person name="Yan M."/>
            <person name="Wang P."/>
            <person name="Xu J."/>
            <person name="Bruns T."/>
            <person name="Baldrian P."/>
            <person name="Vilgalys R."/>
            <person name="Henrissat B."/>
            <person name="Grigoriev I.V."/>
            <person name="Hibbett D."/>
            <person name="Nagy L.G."/>
            <person name="Martin F.M."/>
        </authorList>
    </citation>
    <scope>NUCLEOTIDE SEQUENCE</scope>
    <source>
        <strain evidence="4">BED1</strain>
    </source>
</reference>
<name>A0AAD4GAX6_BOLED</name>
<dbReference type="InterPro" id="IPR029058">
    <property type="entry name" value="AB_hydrolase_fold"/>
</dbReference>
<gene>
    <name evidence="4" type="ORF">L210DRAFT_3555781</name>
</gene>
<sequence length="300" mass="33979">MSESTGKVDFRVGNETYQTWYKIFGDLNSGIRPVVMLHGGPGLSHHYVLPYKDLHTRFNIPVIFYDQIGIGESSHPKDVPKEFWTVELFMDELDNILERLGIKDFDLAGHSWGGMLAAHYVSHRHPPGLRRLVLASAAPSMALWVQSTRQLLQKLPENLRETIEKHEREGSTDDPEYQAGMNVFYAKHVCKITPWPEELGSSFAAMQADPIVYSTMLGPSEFTIVGTLKDWSCLDQIHTIDCPTLLTNGADDEAQDVAVQPFFAKIPKVRWVTFANSSHMAFFEERDRYFEIVGKFLTGA</sequence>
<dbReference type="GO" id="GO:0008233">
    <property type="term" value="F:peptidase activity"/>
    <property type="evidence" value="ECO:0007669"/>
    <property type="project" value="InterPro"/>
</dbReference>
<evidence type="ECO:0000259" key="3">
    <source>
        <dbReference type="Pfam" id="PF00561"/>
    </source>
</evidence>
<dbReference type="Proteomes" id="UP001194468">
    <property type="component" value="Unassembled WGS sequence"/>
</dbReference>
<feature type="domain" description="AB hydrolase-1" evidence="3">
    <location>
        <begin position="33"/>
        <end position="285"/>
    </location>
</feature>
<organism evidence="4 5">
    <name type="scientific">Boletus edulis BED1</name>
    <dbReference type="NCBI Taxonomy" id="1328754"/>
    <lineage>
        <taxon>Eukaryota</taxon>
        <taxon>Fungi</taxon>
        <taxon>Dikarya</taxon>
        <taxon>Basidiomycota</taxon>
        <taxon>Agaricomycotina</taxon>
        <taxon>Agaricomycetes</taxon>
        <taxon>Agaricomycetidae</taxon>
        <taxon>Boletales</taxon>
        <taxon>Boletineae</taxon>
        <taxon>Boletaceae</taxon>
        <taxon>Boletoideae</taxon>
        <taxon>Boletus</taxon>
    </lineage>
</organism>
<evidence type="ECO:0000313" key="5">
    <source>
        <dbReference type="Proteomes" id="UP001194468"/>
    </source>
</evidence>
<dbReference type="GO" id="GO:0016020">
    <property type="term" value="C:membrane"/>
    <property type="evidence" value="ECO:0007669"/>
    <property type="project" value="TreeGrafter"/>
</dbReference>
<dbReference type="AlphaFoldDB" id="A0AAD4GAX6"/>
<accession>A0AAD4GAX6</accession>
<reference evidence="4" key="2">
    <citation type="journal article" date="2020" name="Nat. Commun.">
        <title>Large-scale genome sequencing of mycorrhizal fungi provides insights into the early evolution of symbiotic traits.</title>
        <authorList>
            <person name="Miyauchi S."/>
            <person name="Kiss E."/>
            <person name="Kuo A."/>
            <person name="Drula E."/>
            <person name="Kohler A."/>
            <person name="Sanchez-Garcia M."/>
            <person name="Morin E."/>
            <person name="Andreopoulos B."/>
            <person name="Barry K.W."/>
            <person name="Bonito G."/>
            <person name="Buee M."/>
            <person name="Carver A."/>
            <person name="Chen C."/>
            <person name="Cichocki N."/>
            <person name="Clum A."/>
            <person name="Culley D."/>
            <person name="Crous P.W."/>
            <person name="Fauchery L."/>
            <person name="Girlanda M."/>
            <person name="Hayes R.D."/>
            <person name="Keri Z."/>
            <person name="LaButti K."/>
            <person name="Lipzen A."/>
            <person name="Lombard V."/>
            <person name="Magnuson J."/>
            <person name="Maillard F."/>
            <person name="Murat C."/>
            <person name="Nolan M."/>
            <person name="Ohm R.A."/>
            <person name="Pangilinan J."/>
            <person name="Pereira M.F."/>
            <person name="Perotto S."/>
            <person name="Peter M."/>
            <person name="Pfister S."/>
            <person name="Riley R."/>
            <person name="Sitrit Y."/>
            <person name="Stielow J.B."/>
            <person name="Szollosi G."/>
            <person name="Zifcakova L."/>
            <person name="Stursova M."/>
            <person name="Spatafora J.W."/>
            <person name="Tedersoo L."/>
            <person name="Vaario L.M."/>
            <person name="Yamada A."/>
            <person name="Yan M."/>
            <person name="Wang P."/>
            <person name="Xu J."/>
            <person name="Bruns T."/>
            <person name="Baldrian P."/>
            <person name="Vilgalys R."/>
            <person name="Dunand C."/>
            <person name="Henrissat B."/>
            <person name="Grigoriev I.V."/>
            <person name="Hibbett D."/>
            <person name="Nagy L.G."/>
            <person name="Martin F.M."/>
        </authorList>
    </citation>
    <scope>NUCLEOTIDE SEQUENCE</scope>
    <source>
        <strain evidence="4">BED1</strain>
    </source>
</reference>
<evidence type="ECO:0000313" key="4">
    <source>
        <dbReference type="EMBL" id="KAF8433678.1"/>
    </source>
</evidence>
<protein>
    <submittedName>
        <fullName evidence="4">Proline-specific peptidase</fullName>
    </submittedName>
</protein>
<dbReference type="PANTHER" id="PTHR43798">
    <property type="entry name" value="MONOACYLGLYCEROL LIPASE"/>
    <property type="match status" value="1"/>
</dbReference>
<dbReference type="PIRSF" id="PIRSF005539">
    <property type="entry name" value="Pept_S33_TRI_F1"/>
    <property type="match status" value="1"/>
</dbReference>
<proteinExistence type="inferred from homology"/>
<dbReference type="InterPro" id="IPR050266">
    <property type="entry name" value="AB_hydrolase_sf"/>
</dbReference>
<dbReference type="InterPro" id="IPR000073">
    <property type="entry name" value="AB_hydrolase_1"/>
</dbReference>
<dbReference type="Gene3D" id="3.40.50.1820">
    <property type="entry name" value="alpha/beta hydrolase"/>
    <property type="match status" value="1"/>
</dbReference>